<sequence length="283" mass="30120">MSGATSLDHVGLGTQDGAGLWAAYERLGFRLTPVARQSGRRAPGAPVEMLATGNRCAMLREGYLELLAILEPERFDNGLAGFLGRYAGMHIVAFGIADAEAELARLRRAGLEIPGVAHLERPVDAPDGPRARFSRLPLPDAPEGRLQLIQHHTPELLWQERWMEHPNRAVALESVVLAAPEPAATAAALSRLTGHPLEPDPVGGYALPLPRGRVRILPPEALGEVLPGVVAPALPFLAGFTVRTEDGNAAVRRLLAGLPLREAPEGLMVPPELAGGAALVFRP</sequence>
<dbReference type="Gene3D" id="3.10.180.10">
    <property type="entry name" value="2,3-Dihydroxybiphenyl 1,2-Dioxygenase, domain 1"/>
    <property type="match status" value="1"/>
</dbReference>
<dbReference type="Proteomes" id="UP000460715">
    <property type="component" value="Unassembled WGS sequence"/>
</dbReference>
<dbReference type="InterPro" id="IPR029068">
    <property type="entry name" value="Glyas_Bleomycin-R_OHBP_Dase"/>
</dbReference>
<accession>A0A845BHS8</accession>
<name>A0A845BHS8_9PROT</name>
<comment type="caution">
    <text evidence="2">The sequence shown here is derived from an EMBL/GenBank/DDBJ whole genome shotgun (WGS) entry which is preliminary data.</text>
</comment>
<dbReference type="Pfam" id="PF13468">
    <property type="entry name" value="Glyoxalase_3"/>
    <property type="match status" value="1"/>
</dbReference>
<proteinExistence type="predicted"/>
<protein>
    <submittedName>
        <fullName evidence="2">VOC family protein</fullName>
    </submittedName>
</protein>
<evidence type="ECO:0000259" key="1">
    <source>
        <dbReference type="Pfam" id="PF13468"/>
    </source>
</evidence>
<dbReference type="InterPro" id="IPR025870">
    <property type="entry name" value="Glyoxalase-like_dom"/>
</dbReference>
<dbReference type="EMBL" id="SNVJ01000004">
    <property type="protein sequence ID" value="MXP62999.1"/>
    <property type="molecule type" value="Genomic_DNA"/>
</dbReference>
<dbReference type="SUPFAM" id="SSF54593">
    <property type="entry name" value="Glyoxalase/Bleomycin resistance protein/Dihydroxybiphenyl dioxygenase"/>
    <property type="match status" value="1"/>
</dbReference>
<reference evidence="2 3" key="1">
    <citation type="submission" date="2019-03" db="EMBL/GenBank/DDBJ databases">
        <title>Roseomonas sp. a novel Roseomonas species isolated from Sea whip Gorgonian.</title>
        <authorList>
            <person name="Li F."/>
            <person name="Pan X."/>
            <person name="Huang S."/>
            <person name="Li Z."/>
            <person name="Meng B."/>
        </authorList>
    </citation>
    <scope>NUCLEOTIDE SEQUENCE [LARGE SCALE GENOMIC DNA]</scope>
    <source>
        <strain evidence="2 3">M0104</strain>
    </source>
</reference>
<gene>
    <name evidence="2" type="ORF">E0493_06485</name>
</gene>
<dbReference type="RefSeq" id="WP_160936119.1">
    <property type="nucleotide sequence ID" value="NZ_SNVJ01000004.1"/>
</dbReference>
<dbReference type="AlphaFoldDB" id="A0A845BHS8"/>
<dbReference type="OrthoDB" id="9812467at2"/>
<keyword evidence="3" id="KW-1185">Reference proteome</keyword>
<evidence type="ECO:0000313" key="2">
    <source>
        <dbReference type="EMBL" id="MXP62999.1"/>
    </source>
</evidence>
<organism evidence="2 3">
    <name type="scientific">Teichococcus coralli</name>
    <dbReference type="NCBI Taxonomy" id="2545983"/>
    <lineage>
        <taxon>Bacteria</taxon>
        <taxon>Pseudomonadati</taxon>
        <taxon>Pseudomonadota</taxon>
        <taxon>Alphaproteobacteria</taxon>
        <taxon>Acetobacterales</taxon>
        <taxon>Roseomonadaceae</taxon>
        <taxon>Roseomonas</taxon>
    </lineage>
</organism>
<evidence type="ECO:0000313" key="3">
    <source>
        <dbReference type="Proteomes" id="UP000460715"/>
    </source>
</evidence>
<feature type="domain" description="Glyoxalase-like" evidence="1">
    <location>
        <begin position="7"/>
        <end position="193"/>
    </location>
</feature>